<accession>A0A2W5V5X6</accession>
<dbReference type="Proteomes" id="UP000249393">
    <property type="component" value="Unassembled WGS sequence"/>
</dbReference>
<dbReference type="AlphaFoldDB" id="A0A2W5V5X6"/>
<dbReference type="RefSeq" id="WP_304282770.1">
    <property type="nucleotide sequence ID" value="NZ_QFQZ01000117.1"/>
</dbReference>
<sequence>MRVAGPSASASWLPLRLTQQVVVQAASHASQPTAKPVAPPDRLEASPASRPPRRSVLDIRV</sequence>
<name>A0A2W5V5X6_9CAUL</name>
<comment type="caution">
    <text evidence="2">The sequence shown here is derived from an EMBL/GenBank/DDBJ whole genome shotgun (WGS) entry which is preliminary data.</text>
</comment>
<proteinExistence type="predicted"/>
<reference evidence="2 3" key="1">
    <citation type="submission" date="2017-08" db="EMBL/GenBank/DDBJ databases">
        <title>Infants hospitalized years apart are colonized by the same room-sourced microbial strains.</title>
        <authorList>
            <person name="Brooks B."/>
            <person name="Olm M.R."/>
            <person name="Firek B.A."/>
            <person name="Baker R."/>
            <person name="Thomas B.C."/>
            <person name="Morowitz M.J."/>
            <person name="Banfield J.F."/>
        </authorList>
    </citation>
    <scope>NUCLEOTIDE SEQUENCE [LARGE SCALE GENOMIC DNA]</scope>
    <source>
        <strain evidence="2">S2_003_000_R2_4</strain>
    </source>
</reference>
<protein>
    <submittedName>
        <fullName evidence="2">Uncharacterized protein</fullName>
    </submittedName>
</protein>
<organism evidence="2 3">
    <name type="scientific">Caulobacter segnis</name>
    <dbReference type="NCBI Taxonomy" id="88688"/>
    <lineage>
        <taxon>Bacteria</taxon>
        <taxon>Pseudomonadati</taxon>
        <taxon>Pseudomonadota</taxon>
        <taxon>Alphaproteobacteria</taxon>
        <taxon>Caulobacterales</taxon>
        <taxon>Caulobacteraceae</taxon>
        <taxon>Caulobacter</taxon>
    </lineage>
</organism>
<evidence type="ECO:0000313" key="3">
    <source>
        <dbReference type="Proteomes" id="UP000249393"/>
    </source>
</evidence>
<evidence type="ECO:0000313" key="2">
    <source>
        <dbReference type="EMBL" id="PZR30725.1"/>
    </source>
</evidence>
<feature type="region of interest" description="Disordered" evidence="1">
    <location>
        <begin position="25"/>
        <end position="61"/>
    </location>
</feature>
<evidence type="ECO:0000256" key="1">
    <source>
        <dbReference type="SAM" id="MobiDB-lite"/>
    </source>
</evidence>
<gene>
    <name evidence="2" type="ORF">DI526_21715</name>
</gene>
<dbReference type="EMBL" id="QFQZ01000117">
    <property type="protein sequence ID" value="PZR30725.1"/>
    <property type="molecule type" value="Genomic_DNA"/>
</dbReference>